<dbReference type="Proteomes" id="UP000291343">
    <property type="component" value="Unassembled WGS sequence"/>
</dbReference>
<feature type="compositionally biased region" description="Pro residues" evidence="2">
    <location>
        <begin position="111"/>
        <end position="124"/>
    </location>
</feature>
<keyword evidence="4" id="KW-1185">Reference proteome</keyword>
<feature type="region of interest" description="Disordered" evidence="2">
    <location>
        <begin position="150"/>
        <end position="204"/>
    </location>
</feature>
<feature type="compositionally biased region" description="Low complexity" evidence="2">
    <location>
        <begin position="531"/>
        <end position="554"/>
    </location>
</feature>
<feature type="coiled-coil region" evidence="1">
    <location>
        <begin position="592"/>
        <end position="626"/>
    </location>
</feature>
<feature type="compositionally biased region" description="Low complexity" evidence="2">
    <location>
        <begin position="324"/>
        <end position="352"/>
    </location>
</feature>
<name>A0A482XN40_LAOST</name>
<organism evidence="3 4">
    <name type="scientific">Laodelphax striatellus</name>
    <name type="common">Small brown planthopper</name>
    <name type="synonym">Delphax striatella</name>
    <dbReference type="NCBI Taxonomy" id="195883"/>
    <lineage>
        <taxon>Eukaryota</taxon>
        <taxon>Metazoa</taxon>
        <taxon>Ecdysozoa</taxon>
        <taxon>Arthropoda</taxon>
        <taxon>Hexapoda</taxon>
        <taxon>Insecta</taxon>
        <taxon>Pterygota</taxon>
        <taxon>Neoptera</taxon>
        <taxon>Paraneoptera</taxon>
        <taxon>Hemiptera</taxon>
        <taxon>Auchenorrhyncha</taxon>
        <taxon>Fulgoroidea</taxon>
        <taxon>Delphacidae</taxon>
        <taxon>Criomorphinae</taxon>
        <taxon>Laodelphax</taxon>
    </lineage>
</organism>
<dbReference type="AlphaFoldDB" id="A0A482XN40"/>
<evidence type="ECO:0000313" key="4">
    <source>
        <dbReference type="Proteomes" id="UP000291343"/>
    </source>
</evidence>
<feature type="region of interest" description="Disordered" evidence="2">
    <location>
        <begin position="319"/>
        <end position="573"/>
    </location>
</feature>
<feature type="compositionally biased region" description="Low complexity" evidence="2">
    <location>
        <begin position="50"/>
        <end position="59"/>
    </location>
</feature>
<comment type="caution">
    <text evidence="3">The sequence shown here is derived from an EMBL/GenBank/DDBJ whole genome shotgun (WGS) entry which is preliminary data.</text>
</comment>
<feature type="compositionally biased region" description="Basic residues" evidence="2">
    <location>
        <begin position="60"/>
        <end position="70"/>
    </location>
</feature>
<dbReference type="STRING" id="195883.A0A482XN40"/>
<dbReference type="SMR" id="A0A482XN40"/>
<gene>
    <name evidence="3" type="ORF">LSTR_LSTR014510</name>
</gene>
<evidence type="ECO:0000256" key="1">
    <source>
        <dbReference type="SAM" id="Coils"/>
    </source>
</evidence>
<feature type="compositionally biased region" description="Basic residues" evidence="2">
    <location>
        <begin position="175"/>
        <end position="204"/>
    </location>
</feature>
<feature type="region of interest" description="Disordered" evidence="2">
    <location>
        <begin position="43"/>
        <end position="75"/>
    </location>
</feature>
<evidence type="ECO:0000313" key="3">
    <source>
        <dbReference type="EMBL" id="RZF47346.1"/>
    </source>
</evidence>
<reference evidence="3 4" key="1">
    <citation type="journal article" date="2017" name="Gigascience">
        <title>Genome sequence of the small brown planthopper, Laodelphax striatellus.</title>
        <authorList>
            <person name="Zhu J."/>
            <person name="Jiang F."/>
            <person name="Wang X."/>
            <person name="Yang P."/>
            <person name="Bao Y."/>
            <person name="Zhao W."/>
            <person name="Wang W."/>
            <person name="Lu H."/>
            <person name="Wang Q."/>
            <person name="Cui N."/>
            <person name="Li J."/>
            <person name="Chen X."/>
            <person name="Luo L."/>
            <person name="Yu J."/>
            <person name="Kang L."/>
            <person name="Cui F."/>
        </authorList>
    </citation>
    <scope>NUCLEOTIDE SEQUENCE [LARGE SCALE GENOMIC DNA]</scope>
    <source>
        <strain evidence="3">Lst14</strain>
    </source>
</reference>
<keyword evidence="1" id="KW-0175">Coiled coil</keyword>
<feature type="compositionally biased region" description="Pro residues" evidence="2">
    <location>
        <begin position="453"/>
        <end position="463"/>
    </location>
</feature>
<feature type="region of interest" description="Disordered" evidence="2">
    <location>
        <begin position="104"/>
        <end position="132"/>
    </location>
</feature>
<feature type="compositionally biased region" description="Basic residues" evidence="2">
    <location>
        <begin position="393"/>
        <end position="407"/>
    </location>
</feature>
<protein>
    <submittedName>
        <fullName evidence="3">Uncharacterized protein</fullName>
    </submittedName>
</protein>
<sequence>MPILALTTLLHDTPHLPSLHLFLSIVFIPSPLRLRCHSHHLTPSSPPLCSLTRSRSPHSPLRHHSPHLPHSRTLSSYLPSSLALGTPTSLTSYKSRELSLRTGATLRRRSLPPPPHPPTPPPTTTHPRTHPAPSYRLLSARAAHDRAIGRRPPAAQRLSPTELTRAPPHGPPPRPHARTHPPHPARSHRHTRSHPRTHASHHHSTTLNFSLLSLFHYLSRPVLSHLRTSRPHHRSAPFLPPYQPPHHTLALTTRHSHTPPSQRLSFDSLSPHAARALLLDTVTDPRATPPPPRPGSFVFWGLGGGVKSALAPHLRTHTSLPSTSLAHSPSPRPSLPSSLASLTPRLPLTPLDDLSDPATPPSSLSALLPSPPPLSCHSSRSTHALSHAPRTTRSPHHPRLHTARRPQPKAPLPPHSLRHASRLAPLELSRRTRTLAHRAARTRRPPRRTSRRTPPPPPPPPTPTHCAHVRHAHATQRAASHFPRASHEDGAEPRTPCRPALLATHLHTPPRISHTATLTTSQPHRRHTRSHATTSSTHNTTPRIRPSPLSSPPRYTFTPHTRPLSSVPTPHTAHSQRYISVNHATSTLEEIAALNLAKFRKAQQELEEAEERADLAEQAIAKFRGKGRAGSVRASSPLSRPPMKSFFDGSAFPPSPSVGYIHVYAFI</sequence>
<dbReference type="InParanoid" id="A0A482XN40"/>
<accession>A0A482XN40</accession>
<dbReference type="EMBL" id="QKKF02004467">
    <property type="protein sequence ID" value="RZF47346.1"/>
    <property type="molecule type" value="Genomic_DNA"/>
</dbReference>
<feature type="compositionally biased region" description="Polar residues" evidence="2">
    <location>
        <begin position="563"/>
        <end position="573"/>
    </location>
</feature>
<feature type="compositionally biased region" description="Basic residues" evidence="2">
    <location>
        <begin position="431"/>
        <end position="451"/>
    </location>
</feature>
<proteinExistence type="predicted"/>
<evidence type="ECO:0000256" key="2">
    <source>
        <dbReference type="SAM" id="MobiDB-lite"/>
    </source>
</evidence>